<dbReference type="FunFam" id="3.30.40.10:FF:000177">
    <property type="entry name" value="PHD finger protein ING"/>
    <property type="match status" value="1"/>
</dbReference>
<dbReference type="CDD" id="cd06163">
    <property type="entry name" value="S2P-M50_PDZ_RseP-like"/>
    <property type="match status" value="1"/>
</dbReference>
<dbReference type="CDD" id="cd17015">
    <property type="entry name" value="ING_plant"/>
    <property type="match status" value="1"/>
</dbReference>
<evidence type="ECO:0000313" key="15">
    <source>
        <dbReference type="EMBL" id="EPS66711.1"/>
    </source>
</evidence>
<dbReference type="EMBL" id="AUSU01003520">
    <property type="protein sequence ID" value="EPS66711.1"/>
    <property type="molecule type" value="Genomic_DNA"/>
</dbReference>
<organism evidence="15 16">
    <name type="scientific">Genlisea aurea</name>
    <dbReference type="NCBI Taxonomy" id="192259"/>
    <lineage>
        <taxon>Eukaryota</taxon>
        <taxon>Viridiplantae</taxon>
        <taxon>Streptophyta</taxon>
        <taxon>Embryophyta</taxon>
        <taxon>Tracheophyta</taxon>
        <taxon>Spermatophyta</taxon>
        <taxon>Magnoliopsida</taxon>
        <taxon>eudicotyledons</taxon>
        <taxon>Gunneridae</taxon>
        <taxon>Pentapetalae</taxon>
        <taxon>asterids</taxon>
        <taxon>lamiids</taxon>
        <taxon>Lamiales</taxon>
        <taxon>Lentibulariaceae</taxon>
        <taxon>Genlisea</taxon>
    </lineage>
</organism>
<dbReference type="Gene3D" id="6.10.140.1740">
    <property type="match status" value="1"/>
</dbReference>
<dbReference type="InterPro" id="IPR013083">
    <property type="entry name" value="Znf_RING/FYVE/PHD"/>
</dbReference>
<evidence type="ECO:0000259" key="14">
    <source>
        <dbReference type="PROSITE" id="PS50106"/>
    </source>
</evidence>
<proteinExistence type="inferred from homology"/>
<keyword evidence="6" id="KW-0479">Metal-binding</keyword>
<comment type="similarity">
    <text evidence="3">Belongs to the peptidase M50A family.</text>
</comment>
<evidence type="ECO:0000256" key="4">
    <source>
        <dbReference type="ARBA" id="ARBA00022670"/>
    </source>
</evidence>
<keyword evidence="12 13" id="KW-0472">Membrane</keyword>
<dbReference type="GO" id="GO:0006508">
    <property type="term" value="P:proteolysis"/>
    <property type="evidence" value="ECO:0007669"/>
    <property type="project" value="UniProtKB-KW"/>
</dbReference>
<keyword evidence="16" id="KW-1185">Reference proteome</keyword>
<protein>
    <recommendedName>
        <fullName evidence="14">PDZ domain-containing protein</fullName>
    </recommendedName>
</protein>
<dbReference type="CDD" id="cd15505">
    <property type="entry name" value="PHD_ING"/>
    <property type="match status" value="1"/>
</dbReference>
<dbReference type="SMART" id="SM00228">
    <property type="entry name" value="PDZ"/>
    <property type="match status" value="1"/>
</dbReference>
<keyword evidence="7" id="KW-0863">Zinc-finger</keyword>
<dbReference type="PANTHER" id="PTHR42837">
    <property type="entry name" value="REGULATOR OF SIGMA-E PROTEASE RSEP"/>
    <property type="match status" value="1"/>
</dbReference>
<comment type="caution">
    <text evidence="15">The sequence shown here is derived from an EMBL/GenBank/DDBJ whole genome shotgun (WGS) entry which is preliminary data.</text>
</comment>
<reference evidence="15 16" key="1">
    <citation type="journal article" date="2013" name="BMC Genomics">
        <title>The miniature genome of a carnivorous plant Genlisea aurea contains a low number of genes and short non-coding sequences.</title>
        <authorList>
            <person name="Leushkin E.V."/>
            <person name="Sutormin R.A."/>
            <person name="Nabieva E.R."/>
            <person name="Penin A.A."/>
            <person name="Kondrashov A.S."/>
            <person name="Logacheva M.D."/>
        </authorList>
    </citation>
    <scope>NUCLEOTIDE SEQUENCE [LARGE SCALE GENOMIC DNA]</scope>
</reference>
<dbReference type="InterPro" id="IPR001478">
    <property type="entry name" value="PDZ"/>
</dbReference>
<dbReference type="GO" id="GO:0016020">
    <property type="term" value="C:membrane"/>
    <property type="evidence" value="ECO:0007669"/>
    <property type="project" value="UniProtKB-SubCell"/>
</dbReference>
<dbReference type="InterPro" id="IPR008915">
    <property type="entry name" value="Peptidase_M50"/>
</dbReference>
<feature type="domain" description="PDZ" evidence="14">
    <location>
        <begin position="474"/>
        <end position="546"/>
    </location>
</feature>
<evidence type="ECO:0000256" key="8">
    <source>
        <dbReference type="ARBA" id="ARBA00022801"/>
    </source>
</evidence>
<dbReference type="MEROPS" id="M50.A10"/>
<keyword evidence="11" id="KW-0482">Metalloprotease</keyword>
<dbReference type="PANTHER" id="PTHR42837:SF2">
    <property type="entry name" value="MEMBRANE METALLOPROTEASE ARASP2, CHLOROPLASTIC-RELATED"/>
    <property type="match status" value="1"/>
</dbReference>
<dbReference type="PROSITE" id="PS50106">
    <property type="entry name" value="PDZ"/>
    <property type="match status" value="1"/>
</dbReference>
<evidence type="ECO:0000256" key="9">
    <source>
        <dbReference type="ARBA" id="ARBA00022833"/>
    </source>
</evidence>
<dbReference type="SMART" id="SM00249">
    <property type="entry name" value="PHD"/>
    <property type="match status" value="1"/>
</dbReference>
<evidence type="ECO:0000256" key="7">
    <source>
        <dbReference type="ARBA" id="ARBA00022771"/>
    </source>
</evidence>
<comment type="cofactor">
    <cofactor evidence="1">
        <name>Zn(2+)</name>
        <dbReference type="ChEBI" id="CHEBI:29105"/>
    </cofactor>
</comment>
<comment type="subcellular location">
    <subcellularLocation>
        <location evidence="2">Membrane</location>
        <topology evidence="2">Multi-pass membrane protein</topology>
    </subcellularLocation>
</comment>
<evidence type="ECO:0000256" key="12">
    <source>
        <dbReference type="ARBA" id="ARBA00023136"/>
    </source>
</evidence>
<accession>S8CPD0</accession>
<sequence>MAIARTGVFVDDYLEYSSTLPAELQRLLNTIRELDERSQAMINQTRQQTKYCLSLASQGGLFSWKNDDEEAMFEKLRKETEGNQDNVLSLCTEKILLARQAHDLIDSHVKRLDEDLNNFAEDLKHEGKISPDEPAVLPPLPLIPKTEKRRSFYGASQSKRLDFRDRDWERERDRDFELMPPPGNIKKDFTSPVELDQPIDPNEPTYCVCHQVSFGDMIACDNENCQGGEWFHYACVGLTPETRFKGKWFSAHNLVEKQAPYVKGEPPPSLPLCARMIISLSSSSASHHHLIRFVDSKTPISDFLLETRAHFSKPSLASSCSRFCRNSLLVVKDGTFRQRRRKPFRPLTLAGLDFGGLQSVAEAAAVLTAIIVVHESGHFLAAYLQGIHVSKFAVGFGPVLAKFSSNSVEYSIRAFPLGGFVGFPDNDPDSDIPLDDKNLLKNRPILDRIIVISSGVVANAVFAYAIVVAQVVSVGLPVQEPFPGVAVPEVRPLSAASRDGLLPGDVILGINGVELSNPSPGLVSEVVDVIRKNAGREVVLKISRGGGGNAVEKTISVTPDENSDGSGKIGVQLSPNVKFTKVKPKDVPELLSFSGREFWSLTANVLDNLRQTATNFSQSAGKVSGPVAIIAVGAEVAKSNSDGLFQFAALLNINLAVINLLPLPALDGGSLALILIEAARGGRKLPLEVEQGIVSSGVMVIVILGVFLLVRDTLSLEFIRGML</sequence>
<dbReference type="SMART" id="SM01408">
    <property type="entry name" value="ING"/>
    <property type="match status" value="1"/>
</dbReference>
<keyword evidence="8" id="KW-0378">Hydrolase</keyword>
<keyword evidence="4" id="KW-0645">Protease</keyword>
<name>S8CPD0_9LAMI</name>
<evidence type="ECO:0000256" key="10">
    <source>
        <dbReference type="ARBA" id="ARBA00022989"/>
    </source>
</evidence>
<evidence type="ECO:0000256" key="5">
    <source>
        <dbReference type="ARBA" id="ARBA00022692"/>
    </source>
</evidence>
<dbReference type="CDD" id="cd23081">
    <property type="entry name" value="cpPDZ_EcRseP-like"/>
    <property type="match status" value="1"/>
</dbReference>
<keyword evidence="5 13" id="KW-0812">Transmembrane</keyword>
<dbReference type="Gene3D" id="3.30.40.10">
    <property type="entry name" value="Zinc/RING finger domain, C3HC4 (zinc finger)"/>
    <property type="match status" value="1"/>
</dbReference>
<dbReference type="InterPro" id="IPR004387">
    <property type="entry name" value="Pept_M50_Zn"/>
</dbReference>
<dbReference type="Pfam" id="PF12998">
    <property type="entry name" value="ING"/>
    <property type="match status" value="1"/>
</dbReference>
<dbReference type="OrthoDB" id="445896at2759"/>
<dbReference type="InterPro" id="IPR041489">
    <property type="entry name" value="PDZ_6"/>
</dbReference>
<evidence type="ECO:0000256" key="3">
    <source>
        <dbReference type="ARBA" id="ARBA00009989"/>
    </source>
</evidence>
<dbReference type="InterPro" id="IPR024610">
    <property type="entry name" value="ING_N_histone-binding"/>
</dbReference>
<evidence type="ECO:0000256" key="11">
    <source>
        <dbReference type="ARBA" id="ARBA00023049"/>
    </source>
</evidence>
<dbReference type="Proteomes" id="UP000015453">
    <property type="component" value="Unassembled WGS sequence"/>
</dbReference>
<feature type="transmembrane region" description="Helical" evidence="13">
    <location>
        <begin position="692"/>
        <end position="710"/>
    </location>
</feature>
<dbReference type="GO" id="GO:0008270">
    <property type="term" value="F:zinc ion binding"/>
    <property type="evidence" value="ECO:0007669"/>
    <property type="project" value="UniProtKB-KW"/>
</dbReference>
<dbReference type="InterPro" id="IPR001965">
    <property type="entry name" value="Znf_PHD"/>
</dbReference>
<dbReference type="InterPro" id="IPR011011">
    <property type="entry name" value="Znf_FYVE_PHD"/>
</dbReference>
<dbReference type="Pfam" id="PF17820">
    <property type="entry name" value="PDZ_6"/>
    <property type="match status" value="1"/>
</dbReference>
<evidence type="ECO:0000256" key="1">
    <source>
        <dbReference type="ARBA" id="ARBA00001947"/>
    </source>
</evidence>
<evidence type="ECO:0000313" key="16">
    <source>
        <dbReference type="Proteomes" id="UP000015453"/>
    </source>
</evidence>
<keyword evidence="10 13" id="KW-1133">Transmembrane helix</keyword>
<evidence type="ECO:0000256" key="2">
    <source>
        <dbReference type="ARBA" id="ARBA00004141"/>
    </source>
</evidence>
<dbReference type="GO" id="GO:0004222">
    <property type="term" value="F:metalloendopeptidase activity"/>
    <property type="evidence" value="ECO:0007669"/>
    <property type="project" value="InterPro"/>
</dbReference>
<dbReference type="Pfam" id="PF02163">
    <property type="entry name" value="Peptidase_M50"/>
    <property type="match status" value="1"/>
</dbReference>
<dbReference type="InterPro" id="IPR036034">
    <property type="entry name" value="PDZ_sf"/>
</dbReference>
<dbReference type="SUPFAM" id="SSF50156">
    <property type="entry name" value="PDZ domain-like"/>
    <property type="match status" value="1"/>
</dbReference>
<gene>
    <name evidence="15" type="ORF">M569_08060</name>
</gene>
<dbReference type="SUPFAM" id="SSF57903">
    <property type="entry name" value="FYVE/PHD zinc finger"/>
    <property type="match status" value="1"/>
</dbReference>
<dbReference type="AlphaFoldDB" id="S8CPD0"/>
<dbReference type="Gene3D" id="2.30.42.10">
    <property type="match status" value="1"/>
</dbReference>
<keyword evidence="9" id="KW-0862">Zinc</keyword>
<evidence type="ECO:0000256" key="6">
    <source>
        <dbReference type="ARBA" id="ARBA00022723"/>
    </source>
</evidence>
<evidence type="ECO:0000256" key="13">
    <source>
        <dbReference type="SAM" id="Phobius"/>
    </source>
</evidence>